<keyword evidence="1" id="KW-1133">Transmembrane helix</keyword>
<gene>
    <name evidence="2" type="ORF">SAMN04488133_0582</name>
</gene>
<protein>
    <submittedName>
        <fullName evidence="2">Uncharacterized protein</fullName>
    </submittedName>
</protein>
<keyword evidence="3" id="KW-1185">Reference proteome</keyword>
<sequence length="225" mass="22607">MRSTGNAIARSPTGETSRRVSGAFLTLADDGYVLVFSASAVSGGSLTGTPLSVLVAVAPGQVGFGGGTGVGVGRFVLVCVACGLLGAAVMDLPMMKQEDGFTPAYVAAALLRRTSPGEVPFREAVVVHHATGAIAGGLYGLAFLLFAAVLPAGAVVGGVEAVPHVAAAAGIAAFVYGFFAHVVLPRAGRRIYEERATAVRGQWLRSAVVFGVVIGVAVPALTSVL</sequence>
<feature type="transmembrane region" description="Helical" evidence="1">
    <location>
        <begin position="165"/>
        <end position="184"/>
    </location>
</feature>
<dbReference type="AlphaFoldDB" id="A0A1H5UGW8"/>
<reference evidence="2 3" key="1">
    <citation type="submission" date="2016-10" db="EMBL/GenBank/DDBJ databases">
        <authorList>
            <person name="de Groot N.N."/>
        </authorList>
    </citation>
    <scope>NUCLEOTIDE SEQUENCE [LARGE SCALE GENOMIC DNA]</scope>
    <source>
        <strain evidence="2 3">CGMCC 1.10331</strain>
    </source>
</reference>
<dbReference type="Proteomes" id="UP000236740">
    <property type="component" value="Unassembled WGS sequence"/>
</dbReference>
<accession>A0A1H5UGW8</accession>
<dbReference type="EMBL" id="FNVN01000001">
    <property type="protein sequence ID" value="SEF73718.1"/>
    <property type="molecule type" value="Genomic_DNA"/>
</dbReference>
<feature type="transmembrane region" description="Helical" evidence="1">
    <location>
        <begin position="204"/>
        <end position="222"/>
    </location>
</feature>
<evidence type="ECO:0000256" key="1">
    <source>
        <dbReference type="SAM" id="Phobius"/>
    </source>
</evidence>
<feature type="transmembrane region" description="Helical" evidence="1">
    <location>
        <begin position="138"/>
        <end position="159"/>
    </location>
</feature>
<evidence type="ECO:0000313" key="3">
    <source>
        <dbReference type="Proteomes" id="UP000236740"/>
    </source>
</evidence>
<proteinExistence type="predicted"/>
<feature type="transmembrane region" description="Helical" evidence="1">
    <location>
        <begin position="72"/>
        <end position="90"/>
    </location>
</feature>
<keyword evidence="1" id="KW-0812">Transmembrane</keyword>
<name>A0A1H5UGW8_9EURY</name>
<keyword evidence="1" id="KW-0472">Membrane</keyword>
<organism evidence="2 3">
    <name type="scientific">Halobellus limi</name>
    <dbReference type="NCBI Taxonomy" id="699433"/>
    <lineage>
        <taxon>Archaea</taxon>
        <taxon>Methanobacteriati</taxon>
        <taxon>Methanobacteriota</taxon>
        <taxon>Stenosarchaea group</taxon>
        <taxon>Halobacteria</taxon>
        <taxon>Halobacteriales</taxon>
        <taxon>Haloferacaceae</taxon>
        <taxon>Halobellus</taxon>
    </lineage>
</organism>
<evidence type="ECO:0000313" key="2">
    <source>
        <dbReference type="EMBL" id="SEF73718.1"/>
    </source>
</evidence>